<sequence length="250" mass="27354">MSTDRPLLSVLTVTFRDLPGLKATLDSLVPIMDTAGDRVEVLVQDGGTEGVEHVVSDYPWAVLESAPDGGIYDGMNHAIARSRGEFGWFLNGGDVSVIEDFAPIERFLTDNRGALCLFDYELDMGDHNVSRSARDAKYIAHALPTSHQAIMYPADELRREGYDLSFKVTGDYAITARMLAAGMQTATLHRPVARFVTGGTSQQHAKRLAAEAGRVQREILGSPMPLRLASQALHAVSRIRRDRATRTSQG</sequence>
<protein>
    <submittedName>
        <fullName evidence="2">Putative colanic acid biosynthesis glycosyltransferase</fullName>
    </submittedName>
</protein>
<proteinExistence type="predicted"/>
<dbReference type="InterPro" id="IPR029044">
    <property type="entry name" value="Nucleotide-diphossugar_trans"/>
</dbReference>
<dbReference type="AlphaFoldDB" id="A0A3N1ZWK9"/>
<feature type="domain" description="Glycosyltransferase 2-like" evidence="1">
    <location>
        <begin position="9"/>
        <end position="147"/>
    </location>
</feature>
<reference evidence="2 3" key="1">
    <citation type="submission" date="2018-11" db="EMBL/GenBank/DDBJ databases">
        <title>Sequencing the genomes of 1000 actinobacteria strains.</title>
        <authorList>
            <person name="Klenk H.-P."/>
        </authorList>
    </citation>
    <scope>NUCLEOTIDE SEQUENCE [LARGE SCALE GENOMIC DNA]</scope>
    <source>
        <strain evidence="2 3">DSM 10546</strain>
    </source>
</reference>
<gene>
    <name evidence="2" type="ORF">EDD41_2501</name>
</gene>
<dbReference type="Gene3D" id="3.90.550.10">
    <property type="entry name" value="Spore Coat Polysaccharide Biosynthesis Protein SpsA, Chain A"/>
    <property type="match status" value="1"/>
</dbReference>
<dbReference type="SUPFAM" id="SSF53448">
    <property type="entry name" value="Nucleotide-diphospho-sugar transferases"/>
    <property type="match status" value="1"/>
</dbReference>
<keyword evidence="2" id="KW-0808">Transferase</keyword>
<name>A0A3N1ZWK9_9ACTN</name>
<dbReference type="EMBL" id="RKHG01000001">
    <property type="protein sequence ID" value="ROR55241.1"/>
    <property type="molecule type" value="Genomic_DNA"/>
</dbReference>
<evidence type="ECO:0000259" key="1">
    <source>
        <dbReference type="Pfam" id="PF00535"/>
    </source>
</evidence>
<accession>A0A3N1ZWK9</accession>
<organism evidence="2 3">
    <name type="scientific">Luteococcus japonicus</name>
    <dbReference type="NCBI Taxonomy" id="33984"/>
    <lineage>
        <taxon>Bacteria</taxon>
        <taxon>Bacillati</taxon>
        <taxon>Actinomycetota</taxon>
        <taxon>Actinomycetes</taxon>
        <taxon>Propionibacteriales</taxon>
        <taxon>Propionibacteriaceae</taxon>
        <taxon>Luteococcus</taxon>
    </lineage>
</organism>
<dbReference type="Proteomes" id="UP000275749">
    <property type="component" value="Unassembled WGS sequence"/>
</dbReference>
<dbReference type="GO" id="GO:0016740">
    <property type="term" value="F:transferase activity"/>
    <property type="evidence" value="ECO:0007669"/>
    <property type="project" value="UniProtKB-KW"/>
</dbReference>
<dbReference type="InterPro" id="IPR001173">
    <property type="entry name" value="Glyco_trans_2-like"/>
</dbReference>
<dbReference type="RefSeq" id="WP_123576103.1">
    <property type="nucleotide sequence ID" value="NZ_RKHG01000001.1"/>
</dbReference>
<evidence type="ECO:0000313" key="3">
    <source>
        <dbReference type="Proteomes" id="UP000275749"/>
    </source>
</evidence>
<dbReference type="Pfam" id="PF00535">
    <property type="entry name" value="Glycos_transf_2"/>
    <property type="match status" value="1"/>
</dbReference>
<comment type="caution">
    <text evidence="2">The sequence shown here is derived from an EMBL/GenBank/DDBJ whole genome shotgun (WGS) entry which is preliminary data.</text>
</comment>
<evidence type="ECO:0000313" key="2">
    <source>
        <dbReference type="EMBL" id="ROR55241.1"/>
    </source>
</evidence>